<dbReference type="Proteomes" id="UP000822688">
    <property type="component" value="Chromosome 6"/>
</dbReference>
<keyword evidence="1" id="KW-0732">Signal</keyword>
<organism evidence="2 3">
    <name type="scientific">Ceratodon purpureus</name>
    <name type="common">Fire moss</name>
    <name type="synonym">Dicranum purpureum</name>
    <dbReference type="NCBI Taxonomy" id="3225"/>
    <lineage>
        <taxon>Eukaryota</taxon>
        <taxon>Viridiplantae</taxon>
        <taxon>Streptophyta</taxon>
        <taxon>Embryophyta</taxon>
        <taxon>Bryophyta</taxon>
        <taxon>Bryophytina</taxon>
        <taxon>Bryopsida</taxon>
        <taxon>Dicranidae</taxon>
        <taxon>Pseudoditrichales</taxon>
        <taxon>Ditrichaceae</taxon>
        <taxon>Ceratodon</taxon>
    </lineage>
</organism>
<dbReference type="EMBL" id="CM026427">
    <property type="protein sequence ID" value="KAG0568548.1"/>
    <property type="molecule type" value="Genomic_DNA"/>
</dbReference>
<protein>
    <submittedName>
        <fullName evidence="2">Uncharacterized protein</fullName>
    </submittedName>
</protein>
<evidence type="ECO:0000313" key="2">
    <source>
        <dbReference type="EMBL" id="KAG0568548.1"/>
    </source>
</evidence>
<evidence type="ECO:0000256" key="1">
    <source>
        <dbReference type="SAM" id="SignalP"/>
    </source>
</evidence>
<feature type="chain" id="PRO_5035802758" evidence="1">
    <location>
        <begin position="19"/>
        <end position="66"/>
    </location>
</feature>
<comment type="caution">
    <text evidence="2">The sequence shown here is derived from an EMBL/GenBank/DDBJ whole genome shotgun (WGS) entry which is preliminary data.</text>
</comment>
<accession>A0A8T0HDP6</accession>
<gene>
    <name evidence="2" type="ORF">KC19_6G027700</name>
</gene>
<feature type="signal peptide" evidence="1">
    <location>
        <begin position="1"/>
        <end position="18"/>
    </location>
</feature>
<name>A0A8T0HDP6_CERPU</name>
<proteinExistence type="predicted"/>
<dbReference type="AlphaFoldDB" id="A0A8T0HDP6"/>
<sequence>MNFFIWTLFGTLIEARYSEHWTISMTGPQWKFAEMLQGSSVSTSQSLSVIRQHKIGTPPTPKSLSA</sequence>
<evidence type="ECO:0000313" key="3">
    <source>
        <dbReference type="Proteomes" id="UP000822688"/>
    </source>
</evidence>
<reference evidence="2 3" key="1">
    <citation type="submission" date="2020-06" db="EMBL/GenBank/DDBJ databases">
        <title>WGS assembly of Ceratodon purpureus strain R40.</title>
        <authorList>
            <person name="Carey S.B."/>
            <person name="Jenkins J."/>
            <person name="Shu S."/>
            <person name="Lovell J.T."/>
            <person name="Sreedasyam A."/>
            <person name="Maumus F."/>
            <person name="Tiley G.P."/>
            <person name="Fernandez-Pozo N."/>
            <person name="Barry K."/>
            <person name="Chen C."/>
            <person name="Wang M."/>
            <person name="Lipzen A."/>
            <person name="Daum C."/>
            <person name="Saski C.A."/>
            <person name="Payton A.C."/>
            <person name="Mcbreen J.C."/>
            <person name="Conrad R.E."/>
            <person name="Kollar L.M."/>
            <person name="Olsson S."/>
            <person name="Huttunen S."/>
            <person name="Landis J.B."/>
            <person name="Wickett N.J."/>
            <person name="Johnson M.G."/>
            <person name="Rensing S.A."/>
            <person name="Grimwood J."/>
            <person name="Schmutz J."/>
            <person name="Mcdaniel S.F."/>
        </authorList>
    </citation>
    <scope>NUCLEOTIDE SEQUENCE [LARGE SCALE GENOMIC DNA]</scope>
    <source>
        <strain evidence="2 3">R40</strain>
    </source>
</reference>
<keyword evidence="3" id="KW-1185">Reference proteome</keyword>